<protein>
    <submittedName>
        <fullName evidence="1">Uncharacterized protein</fullName>
    </submittedName>
</protein>
<dbReference type="AlphaFoldDB" id="A0A6C0KCW4"/>
<evidence type="ECO:0000313" key="1">
    <source>
        <dbReference type="EMBL" id="QHU15021.1"/>
    </source>
</evidence>
<name>A0A6C0KCW4_9ZZZZ</name>
<dbReference type="EMBL" id="MN740848">
    <property type="protein sequence ID" value="QHU15021.1"/>
    <property type="molecule type" value="Genomic_DNA"/>
</dbReference>
<reference evidence="1" key="1">
    <citation type="journal article" date="2020" name="Nature">
        <title>Giant virus diversity and host interactions through global metagenomics.</title>
        <authorList>
            <person name="Schulz F."/>
            <person name="Roux S."/>
            <person name="Paez-Espino D."/>
            <person name="Jungbluth S."/>
            <person name="Walsh D.A."/>
            <person name="Denef V.J."/>
            <person name="McMahon K.D."/>
            <person name="Konstantinidis K.T."/>
            <person name="Eloe-Fadrosh E.A."/>
            <person name="Kyrpides N.C."/>
            <person name="Woyke T."/>
        </authorList>
    </citation>
    <scope>NUCLEOTIDE SEQUENCE</scope>
    <source>
        <strain evidence="1">GVMAG-S-1102244-55</strain>
    </source>
</reference>
<proteinExistence type="predicted"/>
<sequence>MSTQTVTNVSKTYRYKFSNEFLENLKEFTRVHKFDDAKVFKENFETWKEDNDETITREVNYMRNMGYEGDVIDKMYKSARYYFKNKSNEKTKPKKRRQYIGIDVSLKDKMDEYIQEKKDENKECKPSTVYDEFMENVNHKLLLETEKTRLNSFGMSDEDVVKKFKKTFKNRYFLKFK</sequence>
<organism evidence="1">
    <name type="scientific">viral metagenome</name>
    <dbReference type="NCBI Taxonomy" id="1070528"/>
    <lineage>
        <taxon>unclassified sequences</taxon>
        <taxon>metagenomes</taxon>
        <taxon>organismal metagenomes</taxon>
    </lineage>
</organism>
<accession>A0A6C0KCW4</accession>